<dbReference type="FunFam" id="3.40.50.720:FF:000033">
    <property type="entry name" value="Adenylyltransferase and sulfurtransferase MOCS3"/>
    <property type="match status" value="1"/>
</dbReference>
<evidence type="ECO:0000256" key="12">
    <source>
        <dbReference type="ARBA" id="ARBA00075328"/>
    </source>
</evidence>
<evidence type="ECO:0000256" key="9">
    <source>
        <dbReference type="ARBA" id="ARBA00066884"/>
    </source>
</evidence>
<keyword evidence="3" id="KW-0808">Transferase</keyword>
<comment type="function">
    <text evidence="7">Catalyzes the adenylation by ATP of the carboxyl group of the C-terminal glycine of sulfur carrier protein MoaD.</text>
</comment>
<dbReference type="GO" id="GO:0004792">
    <property type="term" value="F:thiosulfate-cyanide sulfurtransferase activity"/>
    <property type="evidence" value="ECO:0007669"/>
    <property type="project" value="TreeGrafter"/>
</dbReference>
<comment type="subunit">
    <text evidence="8">Homodimer. Forms a stable heterotetrameric complex of 2 MoeB and 2 MoaD during adenylation of MoaD.</text>
</comment>
<dbReference type="Gene3D" id="3.40.50.720">
    <property type="entry name" value="NAD(P)-binding Rossmann-like Domain"/>
    <property type="match status" value="1"/>
</dbReference>
<dbReference type="Proteomes" id="UP000654401">
    <property type="component" value="Unassembled WGS sequence"/>
</dbReference>
<reference evidence="15 16" key="1">
    <citation type="submission" date="2020-08" db="EMBL/GenBank/DDBJ databases">
        <title>Bridging the membrane lipid divide: bacteria of the FCB group superphylum have the potential to synthesize archaeal ether lipids.</title>
        <authorList>
            <person name="Villanueva L."/>
            <person name="Von Meijenfeldt F.A.B."/>
            <person name="Westbye A.B."/>
            <person name="Yadav S."/>
            <person name="Hopmans E.C."/>
            <person name="Dutilh B.E."/>
            <person name="Sinninghe Damste J.S."/>
        </authorList>
    </citation>
    <scope>NUCLEOTIDE SEQUENCE [LARGE SCALE GENOMIC DNA]</scope>
    <source>
        <strain evidence="15">NIOZ-UU100</strain>
    </source>
</reference>
<evidence type="ECO:0000256" key="8">
    <source>
        <dbReference type="ARBA" id="ARBA00063809"/>
    </source>
</evidence>
<dbReference type="CDD" id="cd00757">
    <property type="entry name" value="ThiF_MoeB_HesA_family"/>
    <property type="match status" value="1"/>
</dbReference>
<dbReference type="GO" id="GO:0005829">
    <property type="term" value="C:cytosol"/>
    <property type="evidence" value="ECO:0007669"/>
    <property type="project" value="TreeGrafter"/>
</dbReference>
<dbReference type="PANTHER" id="PTHR10953:SF194">
    <property type="entry name" value="MOLYBDOPTERIN-SYNTHASE ADENYLYLTRANSFERASE"/>
    <property type="match status" value="1"/>
</dbReference>
<dbReference type="InterPro" id="IPR000594">
    <property type="entry name" value="ThiF_NAD_FAD-bd"/>
</dbReference>
<evidence type="ECO:0000256" key="3">
    <source>
        <dbReference type="ARBA" id="ARBA00022679"/>
    </source>
</evidence>
<evidence type="ECO:0000256" key="11">
    <source>
        <dbReference type="ARBA" id="ARBA00075110"/>
    </source>
</evidence>
<dbReference type="GO" id="GO:0008146">
    <property type="term" value="F:sulfotransferase activity"/>
    <property type="evidence" value="ECO:0007669"/>
    <property type="project" value="TreeGrafter"/>
</dbReference>
<dbReference type="NCBIfam" id="NF004281">
    <property type="entry name" value="PRK05690.1"/>
    <property type="match status" value="1"/>
</dbReference>
<comment type="catalytic activity">
    <reaction evidence="6">
        <text>[molybdopterin-synthase sulfur-carrier protein]-C-terminal Gly-Gly + ATP + H(+) = [molybdopterin-synthase sulfur-carrier protein]-C-terminal Gly-Gly-AMP + diphosphate</text>
        <dbReference type="Rhea" id="RHEA:43616"/>
        <dbReference type="Rhea" id="RHEA-COMP:12159"/>
        <dbReference type="Rhea" id="RHEA-COMP:12202"/>
        <dbReference type="ChEBI" id="CHEBI:15378"/>
        <dbReference type="ChEBI" id="CHEBI:30616"/>
        <dbReference type="ChEBI" id="CHEBI:33019"/>
        <dbReference type="ChEBI" id="CHEBI:90618"/>
        <dbReference type="ChEBI" id="CHEBI:90778"/>
        <dbReference type="EC" id="2.7.7.80"/>
    </reaction>
</comment>
<comment type="caution">
    <text evidence="15">The sequence shown here is derived from an EMBL/GenBank/DDBJ whole genome shotgun (WGS) entry which is preliminary data.</text>
</comment>
<feature type="domain" description="THIF-type NAD/FAD binding fold" evidence="14">
    <location>
        <begin position="12"/>
        <end position="247"/>
    </location>
</feature>
<dbReference type="InterPro" id="IPR035985">
    <property type="entry name" value="Ubiquitin-activating_enz"/>
</dbReference>
<name>A0A8J6PC16_9GAMM</name>
<evidence type="ECO:0000256" key="7">
    <source>
        <dbReference type="ARBA" id="ARBA00055169"/>
    </source>
</evidence>
<evidence type="ECO:0000256" key="1">
    <source>
        <dbReference type="ARBA" id="ARBA00005046"/>
    </source>
</evidence>
<dbReference type="SUPFAM" id="SSF69572">
    <property type="entry name" value="Activating enzymes of the ubiquitin-like proteins"/>
    <property type="match status" value="1"/>
</dbReference>
<proteinExistence type="inferred from homology"/>
<evidence type="ECO:0000259" key="14">
    <source>
        <dbReference type="Pfam" id="PF00899"/>
    </source>
</evidence>
<evidence type="ECO:0000256" key="10">
    <source>
        <dbReference type="ARBA" id="ARBA00073635"/>
    </source>
</evidence>
<accession>A0A8J6PC16</accession>
<evidence type="ECO:0000256" key="4">
    <source>
        <dbReference type="ARBA" id="ARBA00022741"/>
    </source>
</evidence>
<organism evidence="15 16">
    <name type="scientific">Candidatus Thiopontia autotrophica</name>
    <dbReference type="NCBI Taxonomy" id="2841688"/>
    <lineage>
        <taxon>Bacteria</taxon>
        <taxon>Pseudomonadati</taxon>
        <taxon>Pseudomonadota</taxon>
        <taxon>Gammaproteobacteria</taxon>
        <taxon>Candidatus Thiopontia</taxon>
    </lineage>
</organism>
<dbReference type="GO" id="GO:0008641">
    <property type="term" value="F:ubiquitin-like modifier activating enzyme activity"/>
    <property type="evidence" value="ECO:0007669"/>
    <property type="project" value="InterPro"/>
</dbReference>
<dbReference type="EC" id="2.7.7.80" evidence="9"/>
<evidence type="ECO:0000313" key="16">
    <source>
        <dbReference type="Proteomes" id="UP000654401"/>
    </source>
</evidence>
<dbReference type="GO" id="GO:0005524">
    <property type="term" value="F:ATP binding"/>
    <property type="evidence" value="ECO:0007669"/>
    <property type="project" value="UniProtKB-KW"/>
</dbReference>
<gene>
    <name evidence="15" type="primary">moeB</name>
    <name evidence="15" type="ORF">H8D24_07290</name>
</gene>
<dbReference type="EMBL" id="JACNFK010000034">
    <property type="protein sequence ID" value="MBC8520192.1"/>
    <property type="molecule type" value="Genomic_DNA"/>
</dbReference>
<evidence type="ECO:0000313" key="15">
    <source>
        <dbReference type="EMBL" id="MBC8520192.1"/>
    </source>
</evidence>
<dbReference type="Pfam" id="PF00899">
    <property type="entry name" value="ThiF"/>
    <property type="match status" value="1"/>
</dbReference>
<comment type="similarity">
    <text evidence="2">Belongs to the HesA/MoeB/ThiF family.</text>
</comment>
<dbReference type="PANTHER" id="PTHR10953">
    <property type="entry name" value="UBIQUITIN-ACTIVATING ENZYME E1"/>
    <property type="match status" value="1"/>
</dbReference>
<comment type="pathway">
    <text evidence="1">Cofactor biosynthesis; molybdopterin biosynthesis.</text>
</comment>
<evidence type="ECO:0000256" key="13">
    <source>
        <dbReference type="ARBA" id="ARBA00078531"/>
    </source>
</evidence>
<evidence type="ECO:0000256" key="2">
    <source>
        <dbReference type="ARBA" id="ARBA00009919"/>
    </source>
</evidence>
<protein>
    <recommendedName>
        <fullName evidence="10">Molybdopterin-synthase adenylyltransferase</fullName>
        <ecNumber evidence="9">2.7.7.80</ecNumber>
    </recommendedName>
    <alternativeName>
        <fullName evidence="13">MoaD protein adenylase</fullName>
    </alternativeName>
    <alternativeName>
        <fullName evidence="11">Molybdopterin-converting factor subunit 1 adenylase</fullName>
    </alternativeName>
    <alternativeName>
        <fullName evidence="12">Sulfur carrier protein MoaD adenylyltransferase</fullName>
    </alternativeName>
</protein>
<sequence length="252" mass="27183">MALESDNELLRYSRQIMLPQVGADGQERLLKANILIVGMGGLGAPAAIYLAAAGAGHLTLVDFDDVDLSNLQRQIIHTTADIGRPKVESAKEALLNLNPDTGITTINKRLSVEEMESEIAKVDLVLDCSDNFTTRFAVNDACIKHGTPLVSGAAIRMEGQISVFRPDQENSPCYRCLYKGGDELDETCTQTGVLAPLVGIIGSMQALEAMKIIMNIGETLSGKLMLLDALTMEWRTLKLPKDPECPACGDHG</sequence>
<keyword evidence="4" id="KW-0547">Nucleotide-binding</keyword>
<keyword evidence="15" id="KW-0548">Nucleotidyltransferase</keyword>
<dbReference type="GO" id="GO:0061605">
    <property type="term" value="F:molybdopterin-synthase adenylyltransferase activity"/>
    <property type="evidence" value="ECO:0007669"/>
    <property type="project" value="UniProtKB-EC"/>
</dbReference>
<evidence type="ECO:0000256" key="5">
    <source>
        <dbReference type="ARBA" id="ARBA00022840"/>
    </source>
</evidence>
<keyword evidence="5" id="KW-0067">ATP-binding</keyword>
<evidence type="ECO:0000256" key="6">
    <source>
        <dbReference type="ARBA" id="ARBA00052218"/>
    </source>
</evidence>
<dbReference type="InterPro" id="IPR045886">
    <property type="entry name" value="ThiF/MoeB/HesA"/>
</dbReference>
<dbReference type="AlphaFoldDB" id="A0A8J6PC16"/>